<evidence type="ECO:0000256" key="6">
    <source>
        <dbReference type="ARBA" id="ARBA00022837"/>
    </source>
</evidence>
<dbReference type="RefSeq" id="XP_041445628.1">
    <property type="nucleotide sequence ID" value="XM_041589694.1"/>
</dbReference>
<dbReference type="InterPro" id="IPR024731">
    <property type="entry name" value="NELL2-like_EGF"/>
</dbReference>
<evidence type="ECO:0000259" key="11">
    <source>
        <dbReference type="PROSITE" id="PS01180"/>
    </source>
</evidence>
<evidence type="ECO:0000256" key="10">
    <source>
        <dbReference type="SAM" id="SignalP"/>
    </source>
</evidence>
<evidence type="ECO:0000256" key="8">
    <source>
        <dbReference type="ARBA" id="ARBA00023180"/>
    </source>
</evidence>
<keyword evidence="13" id="KW-1185">Reference proteome</keyword>
<dbReference type="FunFam" id="2.10.25.10:FF:000945">
    <property type="entry name" value="Signal peptide, CUB domain, EGF-like 2"/>
    <property type="match status" value="1"/>
</dbReference>
<dbReference type="SUPFAM" id="SSF49854">
    <property type="entry name" value="Spermadhesin, CUB domain"/>
    <property type="match status" value="1"/>
</dbReference>
<dbReference type="Pfam" id="PF14670">
    <property type="entry name" value="FXa_inhibition"/>
    <property type="match status" value="4"/>
</dbReference>
<dbReference type="AlphaFoldDB" id="A0A8J1MWC3"/>
<organism evidence="13 14">
    <name type="scientific">Xenopus laevis</name>
    <name type="common">African clawed frog</name>
    <dbReference type="NCBI Taxonomy" id="8355"/>
    <lineage>
        <taxon>Eukaryota</taxon>
        <taxon>Metazoa</taxon>
        <taxon>Chordata</taxon>
        <taxon>Craniata</taxon>
        <taxon>Vertebrata</taxon>
        <taxon>Euteleostomi</taxon>
        <taxon>Amphibia</taxon>
        <taxon>Batrachia</taxon>
        <taxon>Anura</taxon>
        <taxon>Pipoidea</taxon>
        <taxon>Pipidae</taxon>
        <taxon>Xenopodinae</taxon>
        <taxon>Xenopus</taxon>
        <taxon>Xenopus</taxon>
    </lineage>
</organism>
<feature type="chain" id="PRO_5035205504" evidence="10">
    <location>
        <begin position="21"/>
        <end position="852"/>
    </location>
</feature>
<dbReference type="GeneID" id="100381032"/>
<evidence type="ECO:0000256" key="7">
    <source>
        <dbReference type="ARBA" id="ARBA00023157"/>
    </source>
</evidence>
<dbReference type="GO" id="GO:0005615">
    <property type="term" value="C:extracellular space"/>
    <property type="evidence" value="ECO:0007669"/>
    <property type="project" value="TreeGrafter"/>
</dbReference>
<dbReference type="PANTHER" id="PTHR24046:SF3">
    <property type="entry name" value="SIGNAL PEPTIDE, CUB AND EGF-LIKE DOMAIN-CONTAINING PROTEIN 2"/>
    <property type="match status" value="1"/>
</dbReference>
<evidence type="ECO:0000259" key="12">
    <source>
        <dbReference type="PROSITE" id="PS50026"/>
    </source>
</evidence>
<dbReference type="InterPro" id="IPR049883">
    <property type="entry name" value="NOTCH1_EGF-like"/>
</dbReference>
<feature type="signal peptide" evidence="10">
    <location>
        <begin position="1"/>
        <end position="20"/>
    </location>
</feature>
<name>A0A8J1MWC3_XENLA</name>
<dbReference type="FunFam" id="2.10.25.10:FF:000030">
    <property type="entry name" value="Signal peptide, CUB domain and EGF-like domain-containing 2"/>
    <property type="match status" value="1"/>
</dbReference>
<dbReference type="InterPro" id="IPR052071">
    <property type="entry name" value="SCUB_EGF-like_domain"/>
</dbReference>
<dbReference type="Gene3D" id="2.60.120.290">
    <property type="entry name" value="Spermadhesin, CUB domain"/>
    <property type="match status" value="1"/>
</dbReference>
<dbReference type="FunFam" id="2.10.25.10:FF:000035">
    <property type="entry name" value="Signal peptide, CUB domain and EGF-like domain-containing 2"/>
    <property type="match status" value="1"/>
</dbReference>
<dbReference type="PROSITE" id="PS01186">
    <property type="entry name" value="EGF_2"/>
    <property type="match status" value="5"/>
</dbReference>
<dbReference type="PROSITE" id="PS01180">
    <property type="entry name" value="CUB"/>
    <property type="match status" value="1"/>
</dbReference>
<dbReference type="InterPro" id="IPR000742">
    <property type="entry name" value="EGF"/>
</dbReference>
<dbReference type="SMART" id="SM00181">
    <property type="entry name" value="EGF"/>
    <property type="match status" value="10"/>
</dbReference>
<dbReference type="Pfam" id="PF07699">
    <property type="entry name" value="Ephrin_rec_like"/>
    <property type="match status" value="3"/>
</dbReference>
<reference evidence="14" key="1">
    <citation type="submission" date="2025-08" db="UniProtKB">
        <authorList>
            <consortium name="RefSeq"/>
        </authorList>
    </citation>
    <scope>IDENTIFICATION</scope>
    <source>
        <strain evidence="14">J_2021</strain>
        <tissue evidence="14">Erythrocytes</tissue>
    </source>
</reference>
<dbReference type="Pfam" id="PF12947">
    <property type="entry name" value="EGF_3"/>
    <property type="match status" value="1"/>
</dbReference>
<evidence type="ECO:0000256" key="5">
    <source>
        <dbReference type="ARBA" id="ARBA00022737"/>
    </source>
</evidence>
<dbReference type="CTD" id="100381032"/>
<dbReference type="InterPro" id="IPR001881">
    <property type="entry name" value="EGF-like_Ca-bd_dom"/>
</dbReference>
<evidence type="ECO:0000256" key="4">
    <source>
        <dbReference type="ARBA" id="ARBA00022729"/>
    </source>
</evidence>
<evidence type="ECO:0000256" key="9">
    <source>
        <dbReference type="PROSITE-ProRule" id="PRU00076"/>
    </source>
</evidence>
<dbReference type="InterPro" id="IPR035914">
    <property type="entry name" value="Sperma_CUB_dom_sf"/>
</dbReference>
<protein>
    <submittedName>
        <fullName evidence="14">Signal peptide, CUB and EGF-like domain-containing protein 1 isoform X3</fullName>
    </submittedName>
</protein>
<proteinExistence type="predicted"/>
<dbReference type="PROSITE" id="PS50026">
    <property type="entry name" value="EGF_3"/>
    <property type="match status" value="4"/>
</dbReference>
<feature type="domain" description="CUB" evidence="11">
    <location>
        <begin position="662"/>
        <end position="774"/>
    </location>
</feature>
<dbReference type="PROSITE" id="PS01187">
    <property type="entry name" value="EGF_CA"/>
    <property type="match status" value="3"/>
</dbReference>
<evidence type="ECO:0000313" key="13">
    <source>
        <dbReference type="Proteomes" id="UP000186698"/>
    </source>
</evidence>
<dbReference type="InterPro" id="IPR026823">
    <property type="entry name" value="cEGF"/>
</dbReference>
<dbReference type="InterPro" id="IPR000859">
    <property type="entry name" value="CUB_dom"/>
</dbReference>
<sequence length="852" mass="94625">MCSLGVGLWIFLSLLPLCAPAHPATRAHTGVDECAEGIDNCHVDAICQDTPSSFKCICKAGFKGEGTVCEDVDECDNEFNGDCVHECTNIPGNYRCTCYDGFKLAHDGHNCLDVDECSHNNGGCQHNCINTMGSYECRCKEGFFLSDNQHTCIHRSEEGLSCMNKDHGCAHICRESPRGGASCDCRPGFELAKNQRHCILTCNHGNGGCQHTCNDTDNGLVCSCHPKYTMHSNGKACIEKDEPETNSTAISDMDKRVKRRLVMETCAVNNGGCDRTCRDTSTGVRCSCPVGFTLQFDGKTCKDIDECQTSNGGCDHFCRNTVGSFDCSCKTGFKLLTDEKSCQDVDECSFERTCDQTCINYPGSFACTCDKGYTLYGITHCGDVNECSINNGGCQHVCVNTVGSYLCQCHPRYKLHWNNRDCVDSCSFTCARRKAEKRLRKTIRTLRKAISKQHFHTRLSGKDLDVGKKSPRQSDSQELCGTGQVRVDSKCVNCQAGTYYDGDKEQCVLCPNGTYQTEEGQITCETCPGPETRENQRTAGARYITECVGVCPPGEFSSDGFRPCESCPFGTYQSDGGRTSCFPCGGGLTTKHSGSTSFQDCETRVQCSPGHSYNTTTHRCVRCPVGTYQPEFGQNYCVSCPGNTSTDFDGSTNVTQCKNRQCGGELGDFAGYIESPNYPGNYPANTECTWNINPPPKRRILIVVPEIFLPIEDDCGDYLVMRKSASSNSVTTYETCQTYERPIAFTSRSKKLWIQFRTNEGNSAKGFQVPYVTYDEDYQELIEDIVRDGRLYASENHQEILKDKKLIKALFDVLAHPQNYFKYTAQESREMFPKSFIRLLRAKVSRFLRPYK</sequence>
<keyword evidence="6" id="KW-0106">Calcium</keyword>
<dbReference type="GO" id="GO:0005509">
    <property type="term" value="F:calcium ion binding"/>
    <property type="evidence" value="ECO:0007669"/>
    <property type="project" value="InterPro"/>
</dbReference>
<dbReference type="Pfam" id="PF12662">
    <property type="entry name" value="cEGF"/>
    <property type="match status" value="1"/>
</dbReference>
<dbReference type="InterPro" id="IPR018097">
    <property type="entry name" value="EGF_Ca-bd_CS"/>
</dbReference>
<dbReference type="SUPFAM" id="SSF57184">
    <property type="entry name" value="Growth factor receptor domain"/>
    <property type="match status" value="3"/>
</dbReference>
<dbReference type="Gene3D" id="2.10.25.10">
    <property type="entry name" value="Laminin"/>
    <property type="match status" value="9"/>
</dbReference>
<dbReference type="Proteomes" id="UP000186698">
    <property type="component" value="Chromosome 4L"/>
</dbReference>
<feature type="domain" description="EGF-like" evidence="12">
    <location>
        <begin position="383"/>
        <end position="423"/>
    </location>
</feature>
<evidence type="ECO:0000313" key="14">
    <source>
        <dbReference type="RefSeq" id="XP_041445628.1"/>
    </source>
</evidence>
<evidence type="ECO:0000256" key="3">
    <source>
        <dbReference type="ARBA" id="ARBA00022536"/>
    </source>
</evidence>
<dbReference type="SMART" id="SM00042">
    <property type="entry name" value="CUB"/>
    <property type="match status" value="1"/>
</dbReference>
<feature type="disulfide bond" evidence="9">
    <location>
        <begin position="348"/>
        <end position="358"/>
    </location>
</feature>
<dbReference type="FunFam" id="2.10.50.10:FF:000002">
    <property type="entry name" value="signal peptide, CUB and EGF-like domain-containing protein 2 isoform X1"/>
    <property type="match status" value="1"/>
</dbReference>
<dbReference type="Gene3D" id="2.10.50.10">
    <property type="entry name" value="Tumor Necrosis Factor Receptor, subunit A, domain 2"/>
    <property type="match status" value="3"/>
</dbReference>
<dbReference type="PANTHER" id="PTHR24046">
    <property type="entry name" value="SIGNAL PEPTIDE, CUB AND EGF-LIKE DOMAIN-CONTAINING"/>
    <property type="match status" value="1"/>
</dbReference>
<dbReference type="SMART" id="SM00179">
    <property type="entry name" value="EGF_CA"/>
    <property type="match status" value="9"/>
</dbReference>
<dbReference type="GO" id="GO:0009986">
    <property type="term" value="C:cell surface"/>
    <property type="evidence" value="ECO:0007669"/>
    <property type="project" value="TreeGrafter"/>
</dbReference>
<dbReference type="InterPro" id="IPR009030">
    <property type="entry name" value="Growth_fac_rcpt_cys_sf"/>
</dbReference>
<feature type="domain" description="EGF-like" evidence="12">
    <location>
        <begin position="113"/>
        <end position="149"/>
    </location>
</feature>
<dbReference type="FunFam" id="2.10.25.10:FF:000032">
    <property type="entry name" value="signal peptide, CUB and EGF-like domain-containing protein 2 isoform X1"/>
    <property type="match status" value="1"/>
</dbReference>
<dbReference type="SMART" id="SM01411">
    <property type="entry name" value="Ephrin_rec_like"/>
    <property type="match status" value="3"/>
</dbReference>
<dbReference type="FunFam" id="2.10.25.10:FF:000510">
    <property type="entry name" value="Signal peptide, CUB and EGF-like domain-containing protein 1"/>
    <property type="match status" value="1"/>
</dbReference>
<evidence type="ECO:0000256" key="1">
    <source>
        <dbReference type="ARBA" id="ARBA00004613"/>
    </source>
</evidence>
<keyword evidence="3 9" id="KW-0245">EGF-like domain</keyword>
<accession>A0A8J1MWC3</accession>
<dbReference type="CDD" id="cd00054">
    <property type="entry name" value="EGF_CA"/>
    <property type="match status" value="1"/>
</dbReference>
<dbReference type="FunFam" id="2.60.120.290:FF:000002">
    <property type="entry name" value="Signal peptide, CUB domain and EGF-like domain-containing 2"/>
    <property type="match status" value="1"/>
</dbReference>
<dbReference type="FunFam" id="2.10.50.10:FF:000024">
    <property type="entry name" value="signal peptide, CUB and EGF-like domain-containing protein 1"/>
    <property type="match status" value="1"/>
</dbReference>
<keyword evidence="7 9" id="KW-1015">Disulfide bond</keyword>
<dbReference type="Pfam" id="PF07645">
    <property type="entry name" value="EGF_CA"/>
    <property type="match status" value="1"/>
</dbReference>
<keyword evidence="5" id="KW-0677">Repeat</keyword>
<keyword evidence="2" id="KW-0964">Secreted</keyword>
<feature type="domain" description="EGF-like" evidence="12">
    <location>
        <begin position="30"/>
        <end position="70"/>
    </location>
</feature>
<dbReference type="InterPro" id="IPR011641">
    <property type="entry name" value="Tyr-kin_ephrin_A/B_rcpt-like"/>
</dbReference>
<dbReference type="InterPro" id="IPR000152">
    <property type="entry name" value="EGF-type_Asp/Asn_hydroxyl_site"/>
</dbReference>
<dbReference type="Pfam" id="PF00431">
    <property type="entry name" value="CUB"/>
    <property type="match status" value="1"/>
</dbReference>
<keyword evidence="4 10" id="KW-0732">Signal</keyword>
<dbReference type="CDD" id="cd00041">
    <property type="entry name" value="CUB"/>
    <property type="match status" value="1"/>
</dbReference>
<dbReference type="FunFam" id="2.10.50.10:FF:000032">
    <property type="entry name" value="Uncharacterized protein, isoform A"/>
    <property type="match status" value="1"/>
</dbReference>
<evidence type="ECO:0000256" key="2">
    <source>
        <dbReference type="ARBA" id="ARBA00022525"/>
    </source>
</evidence>
<gene>
    <name evidence="14" type="primary">scube2.L</name>
</gene>
<dbReference type="GO" id="GO:0007165">
    <property type="term" value="P:signal transduction"/>
    <property type="evidence" value="ECO:0007669"/>
    <property type="project" value="TreeGrafter"/>
</dbReference>
<keyword evidence="8" id="KW-0325">Glycoprotein</keyword>
<feature type="domain" description="EGF-like" evidence="12">
    <location>
        <begin position="344"/>
        <end position="382"/>
    </location>
</feature>
<dbReference type="FunFam" id="2.10.25.10:FF:000028">
    <property type="entry name" value="Signal peptide, CUB domain and EGF-like domain-containing 2"/>
    <property type="match status" value="1"/>
</dbReference>
<comment type="subcellular location">
    <subcellularLocation>
        <location evidence="1">Secreted</location>
    </subcellularLocation>
</comment>
<dbReference type="FunFam" id="2.10.25.10:FF:000008">
    <property type="entry name" value="Signal peptide, CUB domain, EGF-like 2"/>
    <property type="match status" value="2"/>
</dbReference>
<dbReference type="PROSITE" id="PS00010">
    <property type="entry name" value="ASX_HYDROXYL"/>
    <property type="match status" value="6"/>
</dbReference>
<comment type="caution">
    <text evidence="9">Lacks conserved residue(s) required for the propagation of feature annotation.</text>
</comment>
<dbReference type="SUPFAM" id="SSF57196">
    <property type="entry name" value="EGF/Laminin"/>
    <property type="match status" value="3"/>
</dbReference>